<name>A0A9R0IU27_SPIOL</name>
<feature type="region of interest" description="Disordered" evidence="1">
    <location>
        <begin position="19"/>
        <end position="39"/>
    </location>
</feature>
<accession>A0A9R0IU27</accession>
<sequence length="363" mass="39264">MEESDKRKERLRAMRLEATTDVSSSFNQQTLNSILPPPLTNPLLENEDFNVAATTAPPRFDFYTDPMAAYSTDKRRSFTPRPHSSPSASYGPRNPEMPPPGAHQFQNNYAPHQGAYQGGDPYHRPVRPGPNSSPMGIRSPYPQHQGPASSPMGIRSPYPVHQGSPNLVAPPGTGQWFNNNPIPGPPGSEYGGGPYPPYQGSPNFSSPPQGRGNWPHNSPGTGPGRGGGLSPGPGPGRGGRGRGQWDGSRMTSPSSSYSGGRGRGRGYVYGQGQARSFYNKSMVEDPWESLTPVIWQGEKENDVKSFGNNRYFQKTPGFQKTPIAKKARVSNPFDASNSKKGSSLAEYLAESFDEAVEEAATIL</sequence>
<feature type="compositionally biased region" description="Polar residues" evidence="1">
    <location>
        <begin position="20"/>
        <end position="33"/>
    </location>
</feature>
<reference evidence="3" key="2">
    <citation type="submission" date="2025-08" db="UniProtKB">
        <authorList>
            <consortium name="RefSeq"/>
        </authorList>
    </citation>
    <scope>IDENTIFICATION</scope>
    <source>
        <tissue evidence="3">Leaf</tissue>
    </source>
</reference>
<evidence type="ECO:0000313" key="2">
    <source>
        <dbReference type="Proteomes" id="UP000813463"/>
    </source>
</evidence>
<keyword evidence="2" id="KW-1185">Reference proteome</keyword>
<proteinExistence type="predicted"/>
<dbReference type="OrthoDB" id="1935385at2759"/>
<reference evidence="2" key="1">
    <citation type="journal article" date="2021" name="Nat. Commun.">
        <title>Genomic analyses provide insights into spinach domestication and the genetic basis of agronomic traits.</title>
        <authorList>
            <person name="Cai X."/>
            <person name="Sun X."/>
            <person name="Xu C."/>
            <person name="Sun H."/>
            <person name="Wang X."/>
            <person name="Ge C."/>
            <person name="Zhang Z."/>
            <person name="Wang Q."/>
            <person name="Fei Z."/>
            <person name="Jiao C."/>
            <person name="Wang Q."/>
        </authorList>
    </citation>
    <scope>NUCLEOTIDE SEQUENCE [LARGE SCALE GENOMIC DNA]</scope>
    <source>
        <strain evidence="2">cv. Varoflay</strain>
    </source>
</reference>
<feature type="compositionally biased region" description="Gly residues" evidence="1">
    <location>
        <begin position="221"/>
        <end position="244"/>
    </location>
</feature>
<feature type="region of interest" description="Disordered" evidence="1">
    <location>
        <begin position="307"/>
        <end position="339"/>
    </location>
</feature>
<dbReference type="InterPro" id="IPR039292">
    <property type="entry name" value="SICKLE"/>
</dbReference>
<dbReference type="KEGG" id="soe:110794462"/>
<feature type="region of interest" description="Disordered" evidence="1">
    <location>
        <begin position="57"/>
        <end position="268"/>
    </location>
</feature>
<dbReference type="GO" id="GO:0000398">
    <property type="term" value="P:mRNA splicing, via spliceosome"/>
    <property type="evidence" value="ECO:0007669"/>
    <property type="project" value="InterPro"/>
</dbReference>
<dbReference type="AlphaFoldDB" id="A0A9R0IU27"/>
<gene>
    <name evidence="3" type="primary">LOC110794462</name>
</gene>
<dbReference type="GO" id="GO:0035196">
    <property type="term" value="P:miRNA processing"/>
    <property type="evidence" value="ECO:0007669"/>
    <property type="project" value="InterPro"/>
</dbReference>
<dbReference type="GeneID" id="110794462"/>
<dbReference type="PANTHER" id="PTHR36054:SF2">
    <property type="entry name" value="PROTEIN SICKLE"/>
    <property type="match status" value="1"/>
</dbReference>
<dbReference type="Proteomes" id="UP000813463">
    <property type="component" value="Chromosome 2"/>
</dbReference>
<feature type="compositionally biased region" description="Polar residues" evidence="1">
    <location>
        <begin position="307"/>
        <end position="318"/>
    </location>
</feature>
<dbReference type="PANTHER" id="PTHR36054">
    <property type="entry name" value="PROTEIN SICKLE"/>
    <property type="match status" value="1"/>
</dbReference>
<organism evidence="2 3">
    <name type="scientific">Spinacia oleracea</name>
    <name type="common">Spinach</name>
    <dbReference type="NCBI Taxonomy" id="3562"/>
    <lineage>
        <taxon>Eukaryota</taxon>
        <taxon>Viridiplantae</taxon>
        <taxon>Streptophyta</taxon>
        <taxon>Embryophyta</taxon>
        <taxon>Tracheophyta</taxon>
        <taxon>Spermatophyta</taxon>
        <taxon>Magnoliopsida</taxon>
        <taxon>eudicotyledons</taxon>
        <taxon>Gunneridae</taxon>
        <taxon>Pentapetalae</taxon>
        <taxon>Caryophyllales</taxon>
        <taxon>Chenopodiaceae</taxon>
        <taxon>Chenopodioideae</taxon>
        <taxon>Anserineae</taxon>
        <taxon>Spinacia</taxon>
    </lineage>
</organism>
<feature type="compositionally biased region" description="Low complexity" evidence="1">
    <location>
        <begin position="247"/>
        <end position="258"/>
    </location>
</feature>
<feature type="compositionally biased region" description="Gly residues" evidence="1">
    <location>
        <begin position="259"/>
        <end position="268"/>
    </location>
</feature>
<evidence type="ECO:0000256" key="1">
    <source>
        <dbReference type="SAM" id="MobiDB-lite"/>
    </source>
</evidence>
<evidence type="ECO:0000313" key="3">
    <source>
        <dbReference type="RefSeq" id="XP_021855167.1"/>
    </source>
</evidence>
<dbReference type="RefSeq" id="XP_021855167.1">
    <property type="nucleotide sequence ID" value="XM_021999475.2"/>
</dbReference>
<protein>
    <submittedName>
        <fullName evidence="3">Protein SICKLE</fullName>
    </submittedName>
</protein>